<keyword evidence="1" id="KW-1133">Transmembrane helix</keyword>
<evidence type="ECO:0000313" key="2">
    <source>
        <dbReference type="EMBL" id="EJX00280.1"/>
    </source>
</evidence>
<protein>
    <submittedName>
        <fullName evidence="2">Uncharacterized protein</fullName>
    </submittedName>
</protein>
<dbReference type="EMBL" id="AMCI01003443">
    <property type="protein sequence ID" value="EJX00280.1"/>
    <property type="molecule type" value="Genomic_DNA"/>
</dbReference>
<proteinExistence type="predicted"/>
<gene>
    <name evidence="2" type="ORF">EVA_11611</name>
</gene>
<dbReference type="AlphaFoldDB" id="J9GKR5"/>
<feature type="transmembrane region" description="Helical" evidence="1">
    <location>
        <begin position="6"/>
        <end position="26"/>
    </location>
</feature>
<reference evidence="2" key="1">
    <citation type="journal article" date="2012" name="PLoS ONE">
        <title>Gene sets for utilization of primary and secondary nutrition supplies in the distal gut of endangered iberian lynx.</title>
        <authorList>
            <person name="Alcaide M."/>
            <person name="Messina E."/>
            <person name="Richter M."/>
            <person name="Bargiela R."/>
            <person name="Peplies J."/>
            <person name="Huws S.A."/>
            <person name="Newbold C.J."/>
            <person name="Golyshin P.N."/>
            <person name="Simon M.A."/>
            <person name="Lopez G."/>
            <person name="Yakimov M.M."/>
            <person name="Ferrer M."/>
        </authorList>
    </citation>
    <scope>NUCLEOTIDE SEQUENCE</scope>
</reference>
<comment type="caution">
    <text evidence="2">The sequence shown here is derived from an EMBL/GenBank/DDBJ whole genome shotgun (WGS) entry which is preliminary data.</text>
</comment>
<sequence>MERPTLTVVLPTPAFVGDMAVISIILQRSTLPSSMHSNGTLAIYFP</sequence>
<name>J9GKR5_9ZZZZ</name>
<keyword evidence="1" id="KW-0472">Membrane</keyword>
<organism evidence="2">
    <name type="scientific">gut metagenome</name>
    <dbReference type="NCBI Taxonomy" id="749906"/>
    <lineage>
        <taxon>unclassified sequences</taxon>
        <taxon>metagenomes</taxon>
        <taxon>organismal metagenomes</taxon>
    </lineage>
</organism>
<evidence type="ECO:0000256" key="1">
    <source>
        <dbReference type="SAM" id="Phobius"/>
    </source>
</evidence>
<keyword evidence="1" id="KW-0812">Transmembrane</keyword>
<accession>J9GKR5</accession>